<gene>
    <name evidence="1" type="ORF">RGI145_14990</name>
</gene>
<evidence type="ECO:0008006" key="3">
    <source>
        <dbReference type="Google" id="ProtNLM"/>
    </source>
</evidence>
<evidence type="ECO:0000313" key="2">
    <source>
        <dbReference type="Proteomes" id="UP000185494"/>
    </source>
</evidence>
<proteinExistence type="predicted"/>
<organism evidence="1 2">
    <name type="scientific">Roseomonas gilardii</name>
    <dbReference type="NCBI Taxonomy" id="257708"/>
    <lineage>
        <taxon>Bacteria</taxon>
        <taxon>Pseudomonadati</taxon>
        <taxon>Pseudomonadota</taxon>
        <taxon>Alphaproteobacteria</taxon>
        <taxon>Acetobacterales</taxon>
        <taxon>Roseomonadaceae</taxon>
        <taxon>Roseomonas</taxon>
    </lineage>
</organism>
<dbReference type="RefSeq" id="WP_075798993.1">
    <property type="nucleotide sequence ID" value="NZ_CP015583.1"/>
</dbReference>
<reference evidence="1 2" key="1">
    <citation type="submission" date="2016-05" db="EMBL/GenBank/DDBJ databases">
        <title>Complete Genome and Methylome Analysis of Psychrotrophic Bacterial Isolates from Antarctic Lake Untersee.</title>
        <authorList>
            <person name="Fomenkov A."/>
            <person name="Akimov V.N."/>
            <person name="Vasilyeva L.V."/>
            <person name="Andersen D."/>
            <person name="Vincze T."/>
            <person name="Roberts R.J."/>
        </authorList>
    </citation>
    <scope>NUCLEOTIDE SEQUENCE [LARGE SCALE GENOMIC DNA]</scope>
    <source>
        <strain evidence="1 2">U14-5</strain>
    </source>
</reference>
<dbReference type="KEGG" id="rgi:RGI145_14990"/>
<sequence>MAFIRGPFAGHADLDGTIGNDIIIAFGSHNDITDPGGSNWIATSVGGYDTLSLGTVGDGHSAWTDDILLAGAGNTLTGGDERFTITSLRGSNTITIGNGDNHLYLLGTENTVRIGRGENEVSFGSGHASLVQVGNFATATNTTTVHFNGTGNSFSVGSDLPITNNLPTANTVITGGEGDGTFSFGYGTKSLHTDGLHNTVYTGIGDFDIAPGDGYDTVHLSASARSGGSTGTVTLEGTHNIIDGTAYGLTVKGGDGYTTISTGGAFSSGIFDIVLGGSHNSITHAYTAATGTIDTGSGDASVNLYGNSATLTFRGADNVATLRSADGGTILDQSDHLLVNVTGSPGFFFFHETIQNFGASRGGVIALDDAVTGYTSAAQAVEALHASGSDTVLDLPNAGELIFAGLSPTALHDYNFAIV</sequence>
<protein>
    <recommendedName>
        <fullName evidence="3">Calcium-binding protein</fullName>
    </recommendedName>
</protein>
<dbReference type="AlphaFoldDB" id="A0A1L7AHL0"/>
<name>A0A1L7AHL0_9PROT</name>
<accession>A0A1L7AHL0</accession>
<dbReference type="STRING" id="257708.RGI145_14990"/>
<dbReference type="EMBL" id="CP015583">
    <property type="protein sequence ID" value="APT58221.1"/>
    <property type="molecule type" value="Genomic_DNA"/>
</dbReference>
<evidence type="ECO:0000313" key="1">
    <source>
        <dbReference type="EMBL" id="APT58221.1"/>
    </source>
</evidence>
<dbReference type="Proteomes" id="UP000185494">
    <property type="component" value="Chromosome 1"/>
</dbReference>